<dbReference type="OrthoDB" id="1752182at2759"/>
<sequence length="190" mass="21212">MQPLEPVGPLSTSLPKPSIEEPPKVELKELPSTLQYSFLGENQTLPVIISSDLTPSQEEEVIDLLKENKEAIGWTMADIKGISPSICEHRINLIEGSKPSREPQRRANPLRPVVSSFHPLLPSLIPRAYSIALVARMGQPMVLENFLTPMIPPFARSHFPFDPLDGIHFHSLGQKLVLMDPKRKPNFADL</sequence>
<gene>
    <name evidence="2" type="ORF">CFOL_v3_32356</name>
</gene>
<dbReference type="Proteomes" id="UP000187406">
    <property type="component" value="Unassembled WGS sequence"/>
</dbReference>
<comment type="caution">
    <text evidence="2">The sequence shown here is derived from an EMBL/GenBank/DDBJ whole genome shotgun (WGS) entry which is preliminary data.</text>
</comment>
<dbReference type="AlphaFoldDB" id="A0A1Q3D922"/>
<protein>
    <submittedName>
        <fullName evidence="2">Uncharacterized protein</fullName>
    </submittedName>
</protein>
<dbReference type="InParanoid" id="A0A1Q3D922"/>
<evidence type="ECO:0000313" key="2">
    <source>
        <dbReference type="EMBL" id="GAV88935.1"/>
    </source>
</evidence>
<evidence type="ECO:0000256" key="1">
    <source>
        <dbReference type="SAM" id="MobiDB-lite"/>
    </source>
</evidence>
<proteinExistence type="predicted"/>
<name>A0A1Q3D922_CEPFO</name>
<keyword evidence="3" id="KW-1185">Reference proteome</keyword>
<feature type="region of interest" description="Disordered" evidence="1">
    <location>
        <begin position="1"/>
        <end position="22"/>
    </location>
</feature>
<dbReference type="EMBL" id="BDDD01005152">
    <property type="protein sequence ID" value="GAV88935.1"/>
    <property type="molecule type" value="Genomic_DNA"/>
</dbReference>
<reference evidence="3" key="1">
    <citation type="submission" date="2016-04" db="EMBL/GenBank/DDBJ databases">
        <title>Cephalotus genome sequencing.</title>
        <authorList>
            <person name="Fukushima K."/>
            <person name="Hasebe M."/>
            <person name="Fang X."/>
        </authorList>
    </citation>
    <scope>NUCLEOTIDE SEQUENCE [LARGE SCALE GENOMIC DNA]</scope>
    <source>
        <strain evidence="3">cv. St1</strain>
    </source>
</reference>
<organism evidence="2 3">
    <name type="scientific">Cephalotus follicularis</name>
    <name type="common">Albany pitcher plant</name>
    <dbReference type="NCBI Taxonomy" id="3775"/>
    <lineage>
        <taxon>Eukaryota</taxon>
        <taxon>Viridiplantae</taxon>
        <taxon>Streptophyta</taxon>
        <taxon>Embryophyta</taxon>
        <taxon>Tracheophyta</taxon>
        <taxon>Spermatophyta</taxon>
        <taxon>Magnoliopsida</taxon>
        <taxon>eudicotyledons</taxon>
        <taxon>Gunneridae</taxon>
        <taxon>Pentapetalae</taxon>
        <taxon>rosids</taxon>
        <taxon>fabids</taxon>
        <taxon>Oxalidales</taxon>
        <taxon>Cephalotaceae</taxon>
        <taxon>Cephalotus</taxon>
    </lineage>
</organism>
<accession>A0A1Q3D922</accession>
<evidence type="ECO:0000313" key="3">
    <source>
        <dbReference type="Proteomes" id="UP000187406"/>
    </source>
</evidence>